<gene>
    <name evidence="1" type="ORF">DFH07DRAFT_958027</name>
</gene>
<dbReference type="EMBL" id="JARJLG010000052">
    <property type="protein sequence ID" value="KAJ7759422.1"/>
    <property type="molecule type" value="Genomic_DNA"/>
</dbReference>
<protein>
    <submittedName>
        <fullName evidence="1">Uncharacterized protein</fullName>
    </submittedName>
</protein>
<accession>A0AAD7NF35</accession>
<dbReference type="Proteomes" id="UP001215280">
    <property type="component" value="Unassembled WGS sequence"/>
</dbReference>
<proteinExistence type="predicted"/>
<dbReference type="AlphaFoldDB" id="A0AAD7NF35"/>
<keyword evidence="2" id="KW-1185">Reference proteome</keyword>
<organism evidence="1 2">
    <name type="scientific">Mycena maculata</name>
    <dbReference type="NCBI Taxonomy" id="230809"/>
    <lineage>
        <taxon>Eukaryota</taxon>
        <taxon>Fungi</taxon>
        <taxon>Dikarya</taxon>
        <taxon>Basidiomycota</taxon>
        <taxon>Agaricomycotina</taxon>
        <taxon>Agaricomycetes</taxon>
        <taxon>Agaricomycetidae</taxon>
        <taxon>Agaricales</taxon>
        <taxon>Marasmiineae</taxon>
        <taxon>Mycenaceae</taxon>
        <taxon>Mycena</taxon>
    </lineage>
</organism>
<name>A0AAD7NF35_9AGAR</name>
<evidence type="ECO:0000313" key="2">
    <source>
        <dbReference type="Proteomes" id="UP001215280"/>
    </source>
</evidence>
<reference evidence="1" key="1">
    <citation type="submission" date="2023-03" db="EMBL/GenBank/DDBJ databases">
        <title>Massive genome expansion in bonnet fungi (Mycena s.s.) driven by repeated elements and novel gene families across ecological guilds.</title>
        <authorList>
            <consortium name="Lawrence Berkeley National Laboratory"/>
            <person name="Harder C.B."/>
            <person name="Miyauchi S."/>
            <person name="Viragh M."/>
            <person name="Kuo A."/>
            <person name="Thoen E."/>
            <person name="Andreopoulos B."/>
            <person name="Lu D."/>
            <person name="Skrede I."/>
            <person name="Drula E."/>
            <person name="Henrissat B."/>
            <person name="Morin E."/>
            <person name="Kohler A."/>
            <person name="Barry K."/>
            <person name="LaButti K."/>
            <person name="Morin E."/>
            <person name="Salamov A."/>
            <person name="Lipzen A."/>
            <person name="Mereny Z."/>
            <person name="Hegedus B."/>
            <person name="Baldrian P."/>
            <person name="Stursova M."/>
            <person name="Weitz H."/>
            <person name="Taylor A."/>
            <person name="Grigoriev I.V."/>
            <person name="Nagy L.G."/>
            <person name="Martin F."/>
            <person name="Kauserud H."/>
        </authorList>
    </citation>
    <scope>NUCLEOTIDE SEQUENCE</scope>
    <source>
        <strain evidence="1">CBHHK188m</strain>
    </source>
</reference>
<sequence length="195" mass="20835">MTGEGLSKGSARPPTSPRLSHLLRLCTPSTAVLTCIHWANDRTSLYPHTPVVAPLHLAAFHTDIGATIAHVHYVALHGMITQLCTDWLLFVTGVSNAEMGNTACELRALAGRCSTGRSGTSTTCLNGTITRVNLDLGLYTSILHCLVNCVPLCCTSNYSAYKRRVNRADKGNLLPTAPPSPLCAFYVALALLCSL</sequence>
<evidence type="ECO:0000313" key="1">
    <source>
        <dbReference type="EMBL" id="KAJ7759422.1"/>
    </source>
</evidence>
<comment type="caution">
    <text evidence="1">The sequence shown here is derived from an EMBL/GenBank/DDBJ whole genome shotgun (WGS) entry which is preliminary data.</text>
</comment>